<organism evidence="4 5">
    <name type="scientific">Occallatibacter riparius</name>
    <dbReference type="NCBI Taxonomy" id="1002689"/>
    <lineage>
        <taxon>Bacteria</taxon>
        <taxon>Pseudomonadati</taxon>
        <taxon>Acidobacteriota</taxon>
        <taxon>Terriglobia</taxon>
        <taxon>Terriglobales</taxon>
        <taxon>Acidobacteriaceae</taxon>
        <taxon>Occallatibacter</taxon>
    </lineage>
</organism>
<dbReference type="InterPro" id="IPR012347">
    <property type="entry name" value="Ferritin-like"/>
</dbReference>
<reference evidence="4" key="1">
    <citation type="submission" date="2021-04" db="EMBL/GenBank/DDBJ databases">
        <title>Phylogenetic analysis of Acidobacteriaceae.</title>
        <authorList>
            <person name="Qiu L."/>
            <person name="Zhang Q."/>
        </authorList>
    </citation>
    <scope>NUCLEOTIDE SEQUENCE</scope>
    <source>
        <strain evidence="4">DSM 25168</strain>
    </source>
</reference>
<evidence type="ECO:0000259" key="3">
    <source>
        <dbReference type="Pfam" id="PF00210"/>
    </source>
</evidence>
<dbReference type="InterPro" id="IPR008331">
    <property type="entry name" value="Ferritin_DPS_dom"/>
</dbReference>
<dbReference type="PANTHER" id="PTHR42932">
    <property type="entry name" value="GENERAL STRESS PROTEIN 20U"/>
    <property type="match status" value="1"/>
</dbReference>
<comment type="similarity">
    <text evidence="1 2">Belongs to the Dps family.</text>
</comment>
<gene>
    <name evidence="4" type="ORF">MOP44_13995</name>
</gene>
<accession>A0A9J7BFZ7</accession>
<proteinExistence type="inferred from homology"/>
<evidence type="ECO:0000256" key="1">
    <source>
        <dbReference type="ARBA" id="ARBA00009497"/>
    </source>
</evidence>
<evidence type="ECO:0000313" key="4">
    <source>
        <dbReference type="EMBL" id="UWZ81696.1"/>
    </source>
</evidence>
<keyword evidence="5" id="KW-1185">Reference proteome</keyword>
<dbReference type="Proteomes" id="UP001059380">
    <property type="component" value="Chromosome"/>
</dbReference>
<dbReference type="EMBL" id="CP093313">
    <property type="protein sequence ID" value="UWZ81696.1"/>
    <property type="molecule type" value="Genomic_DNA"/>
</dbReference>
<evidence type="ECO:0000313" key="5">
    <source>
        <dbReference type="Proteomes" id="UP001059380"/>
    </source>
</evidence>
<dbReference type="RefSeq" id="WP_260790549.1">
    <property type="nucleotide sequence ID" value="NZ_CP093313.1"/>
</dbReference>
<dbReference type="PIRSF" id="PIRSF005900">
    <property type="entry name" value="Dps"/>
    <property type="match status" value="1"/>
</dbReference>
<dbReference type="PANTHER" id="PTHR42932:SF3">
    <property type="entry name" value="DNA PROTECTION DURING STARVATION PROTEIN"/>
    <property type="match status" value="1"/>
</dbReference>
<protein>
    <submittedName>
        <fullName evidence="4">DNA starvation/stationary phase protection protein</fullName>
    </submittedName>
</protein>
<dbReference type="PRINTS" id="PR01346">
    <property type="entry name" value="HELNAPAPROT"/>
</dbReference>
<dbReference type="SUPFAM" id="SSF47240">
    <property type="entry name" value="Ferritin-like"/>
    <property type="match status" value="1"/>
</dbReference>
<dbReference type="CDD" id="cd01043">
    <property type="entry name" value="DPS"/>
    <property type="match status" value="1"/>
</dbReference>
<dbReference type="Pfam" id="PF00210">
    <property type="entry name" value="Ferritin"/>
    <property type="match status" value="1"/>
</dbReference>
<sequence>MKKGNMTGSGSATSAPPALQLSHEGRQEIGELLRFLLADFFTLYIKTKSFHWHMQGPHFRDYHLLLDEQSEELFEATDAIAERARKIGQSTIRSIGDIARFQRLNDAEISDAPPVAMLQMLYEDNAALAGFMRSTHQVCDASGDPATASLLENWIDEAERRSWFLSATVKSAC</sequence>
<dbReference type="Gene3D" id="1.20.1260.10">
    <property type="match status" value="1"/>
</dbReference>
<dbReference type="KEGG" id="orp:MOP44_13995"/>
<evidence type="ECO:0000256" key="2">
    <source>
        <dbReference type="RuleBase" id="RU003875"/>
    </source>
</evidence>
<name>A0A9J7BFZ7_9BACT</name>
<dbReference type="GO" id="GO:0008199">
    <property type="term" value="F:ferric iron binding"/>
    <property type="evidence" value="ECO:0007669"/>
    <property type="project" value="InterPro"/>
</dbReference>
<dbReference type="InterPro" id="IPR002177">
    <property type="entry name" value="DPS_DNA-bd"/>
</dbReference>
<dbReference type="AlphaFoldDB" id="A0A9J7BFZ7"/>
<feature type="domain" description="Ferritin/DPS" evidence="3">
    <location>
        <begin position="32"/>
        <end position="169"/>
    </location>
</feature>
<dbReference type="InterPro" id="IPR009078">
    <property type="entry name" value="Ferritin-like_SF"/>
</dbReference>